<organism evidence="1 2">
    <name type="scientific">Tunturiibacter gelidiferens</name>
    <dbReference type="NCBI Taxonomy" id="3069689"/>
    <lineage>
        <taxon>Bacteria</taxon>
        <taxon>Pseudomonadati</taxon>
        <taxon>Acidobacteriota</taxon>
        <taxon>Terriglobia</taxon>
        <taxon>Terriglobales</taxon>
        <taxon>Acidobacteriaceae</taxon>
        <taxon>Tunturiibacter</taxon>
    </lineage>
</organism>
<proteinExistence type="predicted"/>
<protein>
    <submittedName>
        <fullName evidence="1">Uncharacterized protein</fullName>
    </submittedName>
</protein>
<evidence type="ECO:0000313" key="1">
    <source>
        <dbReference type="EMBL" id="MBB5330217.1"/>
    </source>
</evidence>
<evidence type="ECO:0000313" key="2">
    <source>
        <dbReference type="Proteomes" id="UP000535182"/>
    </source>
</evidence>
<comment type="caution">
    <text evidence="1">The sequence shown here is derived from an EMBL/GenBank/DDBJ whole genome shotgun (WGS) entry which is preliminary data.</text>
</comment>
<dbReference type="EMBL" id="JACHEB010000009">
    <property type="protein sequence ID" value="MBB5330217.1"/>
    <property type="molecule type" value="Genomic_DNA"/>
</dbReference>
<keyword evidence="2" id="KW-1185">Reference proteome</keyword>
<dbReference type="Proteomes" id="UP000535182">
    <property type="component" value="Unassembled WGS sequence"/>
</dbReference>
<gene>
    <name evidence="1" type="ORF">HDF14_003850</name>
</gene>
<name>A0A9X0U6V1_9BACT</name>
<accession>A0A9X0U6V1</accession>
<dbReference type="RefSeq" id="WP_183979460.1">
    <property type="nucleotide sequence ID" value="NZ_JACHEB010000009.1"/>
</dbReference>
<dbReference type="AlphaFoldDB" id="A0A9X0U6V1"/>
<reference evidence="1 2" key="1">
    <citation type="submission" date="2020-08" db="EMBL/GenBank/DDBJ databases">
        <title>Genomic Encyclopedia of Type Strains, Phase IV (KMG-V): Genome sequencing to study the core and pangenomes of soil and plant-associated prokaryotes.</title>
        <authorList>
            <person name="Whitman W."/>
        </authorList>
    </citation>
    <scope>NUCLEOTIDE SEQUENCE [LARGE SCALE GENOMIC DNA]</scope>
    <source>
        <strain evidence="1 2">X5P2</strain>
    </source>
</reference>
<sequence>MSDTGCDIHHGVAPGFSGQAVVDFLWLAEGPPQERLGSAAMIFVLAINKFRIIFDCVVWATGRAAL</sequence>